<keyword evidence="3" id="KW-0689">Ribosomal protein</keyword>
<sequence>MVSPHVASSIGPVVLPGTLRDRSPEDTWEFVRPRMREYGVTRIAELTGLDIIGMPVYMAVRPLATTVGVSQGKGATPLLARLSAVMEAIEMSVCERYFTTPDAFVAQAVELDLPYATSETTPTERSIISDRFPLRWVPAVSLADGEPTFVPLRSVAMDGVSDGTWRPSTQFCSANGLASGNTLAEATIHALLEVIERYSTAGVAKTPIRQRKVLDLRTLPDCWSRDLVEHLHDIDFWVEVVDCSVVPGVSAFAVFLWHPDMPSLYAGSGSHFLPEIAVQRALTEAVQSRMSVISGTREDIGSVSYRGVRRPVPPLPVEPNHSWNAIPTPPVDASVPSADMLAWLVDQVSVMSGRPVLRVDMTPPGEPFAVCKVVAPGLPELLHEANEELPRHPDPEDTQPRPTSTHPHDSGEGAS</sequence>
<dbReference type="Proteomes" id="UP000243799">
    <property type="component" value="Unassembled WGS sequence"/>
</dbReference>
<dbReference type="InterPro" id="IPR003776">
    <property type="entry name" value="YcaO-like_dom"/>
</dbReference>
<dbReference type="AlphaFoldDB" id="A0A1I1APM0"/>
<keyword evidence="4" id="KW-1185">Reference proteome</keyword>
<dbReference type="EMBL" id="FOKG01000010">
    <property type="protein sequence ID" value="SFB39971.1"/>
    <property type="molecule type" value="Genomic_DNA"/>
</dbReference>
<dbReference type="STRING" id="490629.SAMN05216266_11035"/>
<evidence type="ECO:0000259" key="2">
    <source>
        <dbReference type="PROSITE" id="PS51664"/>
    </source>
</evidence>
<dbReference type="PANTHER" id="PTHR37809">
    <property type="entry name" value="RIBOSOMAL PROTEIN S12 METHYLTHIOTRANSFERASE ACCESSORY FACTOR YCAO"/>
    <property type="match status" value="1"/>
</dbReference>
<dbReference type="PANTHER" id="PTHR37809:SF1">
    <property type="entry name" value="RIBOSOMAL PROTEIN S12 METHYLTHIOTRANSFERASE ACCESSORY FACTOR YCAO"/>
    <property type="match status" value="1"/>
</dbReference>
<name>A0A1I1APM0_9PSEU</name>
<evidence type="ECO:0000313" key="3">
    <source>
        <dbReference type="EMBL" id="SFB39971.1"/>
    </source>
</evidence>
<evidence type="ECO:0000313" key="4">
    <source>
        <dbReference type="Proteomes" id="UP000243799"/>
    </source>
</evidence>
<dbReference type="Gene3D" id="3.30.160.660">
    <property type="match status" value="1"/>
</dbReference>
<feature type="domain" description="YcaO" evidence="2">
    <location>
        <begin position="72"/>
        <end position="415"/>
    </location>
</feature>
<dbReference type="GO" id="GO:0005840">
    <property type="term" value="C:ribosome"/>
    <property type="evidence" value="ECO:0007669"/>
    <property type="project" value="UniProtKB-KW"/>
</dbReference>
<dbReference type="NCBIfam" id="TIGR00702">
    <property type="entry name" value="YcaO-type kinase domain"/>
    <property type="match status" value="1"/>
</dbReference>
<dbReference type="GO" id="GO:0016740">
    <property type="term" value="F:transferase activity"/>
    <property type="evidence" value="ECO:0007669"/>
    <property type="project" value="UniProtKB-KW"/>
</dbReference>
<accession>A0A1I1APM0</accession>
<reference evidence="4" key="1">
    <citation type="submission" date="2016-10" db="EMBL/GenBank/DDBJ databases">
        <authorList>
            <person name="Varghese N."/>
            <person name="Submissions S."/>
        </authorList>
    </citation>
    <scope>NUCLEOTIDE SEQUENCE [LARGE SCALE GENOMIC DNA]</scope>
    <source>
        <strain evidence="4">CGMCC 4.3568</strain>
    </source>
</reference>
<keyword evidence="3" id="KW-0808">Transferase</keyword>
<evidence type="ECO:0000256" key="1">
    <source>
        <dbReference type="SAM" id="MobiDB-lite"/>
    </source>
</evidence>
<organism evidence="3 4">
    <name type="scientific">Amycolatopsis marina</name>
    <dbReference type="NCBI Taxonomy" id="490629"/>
    <lineage>
        <taxon>Bacteria</taxon>
        <taxon>Bacillati</taxon>
        <taxon>Actinomycetota</taxon>
        <taxon>Actinomycetes</taxon>
        <taxon>Pseudonocardiales</taxon>
        <taxon>Pseudonocardiaceae</taxon>
        <taxon>Amycolatopsis</taxon>
    </lineage>
</organism>
<feature type="region of interest" description="Disordered" evidence="1">
    <location>
        <begin position="383"/>
        <end position="415"/>
    </location>
</feature>
<feature type="compositionally biased region" description="Basic and acidic residues" evidence="1">
    <location>
        <begin position="383"/>
        <end position="399"/>
    </location>
</feature>
<protein>
    <submittedName>
        <fullName evidence="3">Ribosomal protein S12 methylthiotransferase accessory factor</fullName>
    </submittedName>
</protein>
<feature type="compositionally biased region" description="Basic and acidic residues" evidence="1">
    <location>
        <begin position="406"/>
        <end position="415"/>
    </location>
</feature>
<gene>
    <name evidence="3" type="ORF">SAMN05216266_11035</name>
</gene>
<dbReference type="PROSITE" id="PS51664">
    <property type="entry name" value="YCAO"/>
    <property type="match status" value="1"/>
</dbReference>
<keyword evidence="3" id="KW-0687">Ribonucleoprotein</keyword>
<dbReference type="Pfam" id="PF02624">
    <property type="entry name" value="YcaO"/>
    <property type="match status" value="1"/>
</dbReference>
<proteinExistence type="predicted"/>